<comment type="caution">
    <text evidence="7">The sequence shown here is derived from an EMBL/GenBank/DDBJ whole genome shotgun (WGS) entry which is preliminary data.</text>
</comment>
<dbReference type="PANTHER" id="PTHR13789">
    <property type="entry name" value="MONOOXYGENASE"/>
    <property type="match status" value="1"/>
</dbReference>
<dbReference type="Proteomes" id="UP000298030">
    <property type="component" value="Unassembled WGS sequence"/>
</dbReference>
<accession>A0A4Y7TMW7</accession>
<keyword evidence="2" id="KW-0285">Flavoprotein</keyword>
<dbReference type="InterPro" id="IPR036188">
    <property type="entry name" value="FAD/NAD-bd_sf"/>
</dbReference>
<dbReference type="InterPro" id="IPR050493">
    <property type="entry name" value="FAD-dep_Monooxygenase_BioMet"/>
</dbReference>
<evidence type="ECO:0000313" key="8">
    <source>
        <dbReference type="Proteomes" id="UP000298030"/>
    </source>
</evidence>
<keyword evidence="3" id="KW-0274">FAD</keyword>
<keyword evidence="5" id="KW-0503">Monooxygenase</keyword>
<organism evidence="7 8">
    <name type="scientific">Coprinellus micaceus</name>
    <name type="common">Glistening ink-cap mushroom</name>
    <name type="synonym">Coprinus micaceus</name>
    <dbReference type="NCBI Taxonomy" id="71717"/>
    <lineage>
        <taxon>Eukaryota</taxon>
        <taxon>Fungi</taxon>
        <taxon>Dikarya</taxon>
        <taxon>Basidiomycota</taxon>
        <taxon>Agaricomycotina</taxon>
        <taxon>Agaricomycetes</taxon>
        <taxon>Agaricomycetidae</taxon>
        <taxon>Agaricales</taxon>
        <taxon>Agaricineae</taxon>
        <taxon>Psathyrellaceae</taxon>
        <taxon>Coprinellus</taxon>
    </lineage>
</organism>
<dbReference type="InterPro" id="IPR002938">
    <property type="entry name" value="FAD-bd"/>
</dbReference>
<dbReference type="STRING" id="71717.A0A4Y7TMW7"/>
<proteinExistence type="inferred from homology"/>
<dbReference type="AlphaFoldDB" id="A0A4Y7TMW7"/>
<sequence length="441" mass="48919">MSGSQGFKQLHVAVVGGGIGGLAAALSMRRAGHRVDIFERRGFDVEVGASISCAANGSAHLEDWGIDVKSMAPVALMKLTMRDWETGQIQGVYDLSDYEKEWGRVYWMLHRQDMHKVLLQAATSAEGPGIPCQVHNNSVCDTVDLETNTVRFLNGTSMTADLIVGADGIRSVVREQIGVKPDIKSSPQTCYRCNVLTEDIKRLGLVKHSYEPAIQFWGGSEGKNGRSKYYKIVMAPCSNGEVVSFYCFMPTELTNHREEGFTFQEAPVSDILQGRYSDLDPECVALLKNSKERMPWRLYVHQPYTHWVNKKVCLLGDAAHPMMPHQSQGAVQAIEDAGALGIIFSTKYPEFTRDVEAGLRLYQAIRKPRATRVQEASAKATENVGERIGFTSIKVEEETLRAKDGALTVAEMNEYNMHNHVAAEVAKIRNARNAPQEMAHL</sequence>
<evidence type="ECO:0000256" key="4">
    <source>
        <dbReference type="ARBA" id="ARBA00023002"/>
    </source>
</evidence>
<dbReference type="PANTHER" id="PTHR13789:SF172">
    <property type="entry name" value="HYDROXYLASE, PUTATIVE (AFU_ORTHOLOGUE AFUA_1G12410)-RELATED"/>
    <property type="match status" value="1"/>
</dbReference>
<dbReference type="PRINTS" id="PR00420">
    <property type="entry name" value="RNGMNOXGNASE"/>
</dbReference>
<evidence type="ECO:0000313" key="7">
    <source>
        <dbReference type="EMBL" id="TEB35543.1"/>
    </source>
</evidence>
<feature type="domain" description="FAD-binding" evidence="6">
    <location>
        <begin position="10"/>
        <end position="375"/>
    </location>
</feature>
<keyword evidence="4" id="KW-0560">Oxidoreductase</keyword>
<evidence type="ECO:0000259" key="6">
    <source>
        <dbReference type="Pfam" id="PF01494"/>
    </source>
</evidence>
<dbReference type="Gene3D" id="3.50.50.60">
    <property type="entry name" value="FAD/NAD(P)-binding domain"/>
    <property type="match status" value="1"/>
</dbReference>
<comment type="similarity">
    <text evidence="1">Belongs to the paxM FAD-dependent monooxygenase family.</text>
</comment>
<dbReference type="Pfam" id="PF01494">
    <property type="entry name" value="FAD_binding_3"/>
    <property type="match status" value="1"/>
</dbReference>
<dbReference type="EMBL" id="QPFP01000007">
    <property type="protein sequence ID" value="TEB35543.1"/>
    <property type="molecule type" value="Genomic_DNA"/>
</dbReference>
<evidence type="ECO:0000256" key="5">
    <source>
        <dbReference type="ARBA" id="ARBA00023033"/>
    </source>
</evidence>
<keyword evidence="8" id="KW-1185">Reference proteome</keyword>
<dbReference type="SUPFAM" id="SSF51905">
    <property type="entry name" value="FAD/NAD(P)-binding domain"/>
    <property type="match status" value="1"/>
</dbReference>
<name>A0A4Y7TMW7_COPMI</name>
<evidence type="ECO:0000256" key="2">
    <source>
        <dbReference type="ARBA" id="ARBA00022630"/>
    </source>
</evidence>
<reference evidence="7 8" key="1">
    <citation type="journal article" date="2019" name="Nat. Ecol. Evol.">
        <title>Megaphylogeny resolves global patterns of mushroom evolution.</title>
        <authorList>
            <person name="Varga T."/>
            <person name="Krizsan K."/>
            <person name="Foldi C."/>
            <person name="Dima B."/>
            <person name="Sanchez-Garcia M."/>
            <person name="Sanchez-Ramirez S."/>
            <person name="Szollosi G.J."/>
            <person name="Szarkandi J.G."/>
            <person name="Papp V."/>
            <person name="Albert L."/>
            <person name="Andreopoulos W."/>
            <person name="Angelini C."/>
            <person name="Antonin V."/>
            <person name="Barry K.W."/>
            <person name="Bougher N.L."/>
            <person name="Buchanan P."/>
            <person name="Buyck B."/>
            <person name="Bense V."/>
            <person name="Catcheside P."/>
            <person name="Chovatia M."/>
            <person name="Cooper J."/>
            <person name="Damon W."/>
            <person name="Desjardin D."/>
            <person name="Finy P."/>
            <person name="Geml J."/>
            <person name="Haridas S."/>
            <person name="Hughes K."/>
            <person name="Justo A."/>
            <person name="Karasinski D."/>
            <person name="Kautmanova I."/>
            <person name="Kiss B."/>
            <person name="Kocsube S."/>
            <person name="Kotiranta H."/>
            <person name="LaButti K.M."/>
            <person name="Lechner B.E."/>
            <person name="Liimatainen K."/>
            <person name="Lipzen A."/>
            <person name="Lukacs Z."/>
            <person name="Mihaltcheva S."/>
            <person name="Morgado L.N."/>
            <person name="Niskanen T."/>
            <person name="Noordeloos M.E."/>
            <person name="Ohm R.A."/>
            <person name="Ortiz-Santana B."/>
            <person name="Ovrebo C."/>
            <person name="Racz N."/>
            <person name="Riley R."/>
            <person name="Savchenko A."/>
            <person name="Shiryaev A."/>
            <person name="Soop K."/>
            <person name="Spirin V."/>
            <person name="Szebenyi C."/>
            <person name="Tomsovsky M."/>
            <person name="Tulloss R.E."/>
            <person name="Uehling J."/>
            <person name="Grigoriev I.V."/>
            <person name="Vagvolgyi C."/>
            <person name="Papp T."/>
            <person name="Martin F.M."/>
            <person name="Miettinen O."/>
            <person name="Hibbett D.S."/>
            <person name="Nagy L.G."/>
        </authorList>
    </citation>
    <scope>NUCLEOTIDE SEQUENCE [LARGE SCALE GENOMIC DNA]</scope>
    <source>
        <strain evidence="7 8">FP101781</strain>
    </source>
</reference>
<dbReference type="GO" id="GO:0004497">
    <property type="term" value="F:monooxygenase activity"/>
    <property type="evidence" value="ECO:0007669"/>
    <property type="project" value="UniProtKB-KW"/>
</dbReference>
<dbReference type="GO" id="GO:0071949">
    <property type="term" value="F:FAD binding"/>
    <property type="evidence" value="ECO:0007669"/>
    <property type="project" value="InterPro"/>
</dbReference>
<protein>
    <submittedName>
        <fullName evidence="7">Salicylate hydroxylase</fullName>
    </submittedName>
</protein>
<evidence type="ECO:0000256" key="3">
    <source>
        <dbReference type="ARBA" id="ARBA00022827"/>
    </source>
</evidence>
<gene>
    <name evidence="7" type="ORF">FA13DRAFT_1728368</name>
</gene>
<dbReference type="OrthoDB" id="9993796at2759"/>
<evidence type="ECO:0000256" key="1">
    <source>
        <dbReference type="ARBA" id="ARBA00007992"/>
    </source>
</evidence>